<keyword evidence="2" id="KW-1185">Reference proteome</keyword>
<name>S5ZR01_9SPIR</name>
<accession>S5ZR01</accession>
<sequence length="93" mass="10815">MHPDFLVCTCKCRIWNDIPNTKDKARTRFKCIRCGRRVRLVTCKHCGSKDSFEVTKGISKKSGIRPIYRFKCKSCGNELGIFLDYYEESEVAK</sequence>
<dbReference type="AlphaFoldDB" id="S5ZR01"/>
<dbReference type="RefSeq" id="WP_020966383.1">
    <property type="nucleotide sequence ID" value="NC_022097.1"/>
</dbReference>
<dbReference type="GeneID" id="301091039"/>
<dbReference type="EMBL" id="CP004120">
    <property type="protein sequence ID" value="AGT45087.1"/>
    <property type="molecule type" value="Genomic_DNA"/>
</dbReference>
<gene>
    <name evidence="1" type="ORF">TPE_2615</name>
</gene>
<dbReference type="HOGENOM" id="CLU_2398699_0_0_12"/>
<dbReference type="KEGG" id="tped:TPE_2615"/>
<dbReference type="Proteomes" id="UP000015620">
    <property type="component" value="Chromosome"/>
</dbReference>
<proteinExistence type="predicted"/>
<reference evidence="1 2" key="1">
    <citation type="journal article" date="2013" name="PLoS ONE">
        <title>Genome-Wide Relatedness of Treponema pedis, from Gingiva and Necrotic Skin Lesions of Pigs, with the Human Oral Pathogen Treponema denticola.</title>
        <authorList>
            <person name="Svartstrom O."/>
            <person name="Mushtaq M."/>
            <person name="Pringle M."/>
            <person name="Segerman B."/>
        </authorList>
    </citation>
    <scope>NUCLEOTIDE SEQUENCE [LARGE SCALE GENOMIC DNA]</scope>
    <source>
        <strain evidence="1">T A4</strain>
    </source>
</reference>
<dbReference type="STRING" id="1291379.TPE_2615"/>
<organism evidence="1 2">
    <name type="scientific">Treponema pedis str. T A4</name>
    <dbReference type="NCBI Taxonomy" id="1291379"/>
    <lineage>
        <taxon>Bacteria</taxon>
        <taxon>Pseudomonadati</taxon>
        <taxon>Spirochaetota</taxon>
        <taxon>Spirochaetia</taxon>
        <taxon>Spirochaetales</taxon>
        <taxon>Treponemataceae</taxon>
        <taxon>Treponema</taxon>
    </lineage>
</organism>
<evidence type="ECO:0000313" key="2">
    <source>
        <dbReference type="Proteomes" id="UP000015620"/>
    </source>
</evidence>
<dbReference type="PATRIC" id="fig|1291379.3.peg.2586"/>
<evidence type="ECO:0000313" key="1">
    <source>
        <dbReference type="EMBL" id="AGT45087.1"/>
    </source>
</evidence>
<protein>
    <submittedName>
        <fullName evidence="1">Uncharacterized protein</fullName>
    </submittedName>
</protein>